<protein>
    <recommendedName>
        <fullName evidence="5">Major capsid protein E</fullName>
    </recommendedName>
</protein>
<dbReference type="Pfam" id="PF03864">
    <property type="entry name" value="Phage_cap_E"/>
    <property type="match status" value="1"/>
</dbReference>
<dbReference type="Gene3D" id="3.30.1930.10">
    <property type="entry name" value="capsid protein of prophage domain"/>
    <property type="match status" value="1"/>
</dbReference>
<evidence type="ECO:0008006" key="5">
    <source>
        <dbReference type="Google" id="ProtNLM"/>
    </source>
</evidence>
<comment type="caution">
    <text evidence="1">The sequence shown here is derived from an EMBL/GenBank/DDBJ whole genome shotgun (WGS) entry which is preliminary data.</text>
</comment>
<dbReference type="AlphaFoldDB" id="A0A9W4TSQ2"/>
<dbReference type="InterPro" id="IPR005564">
    <property type="entry name" value="Major_capsid_GpE"/>
</dbReference>
<evidence type="ECO:0000313" key="1">
    <source>
        <dbReference type="EMBL" id="CAI3953577.1"/>
    </source>
</evidence>
<dbReference type="Proteomes" id="UP001154259">
    <property type="component" value="Unassembled WGS sequence"/>
</dbReference>
<dbReference type="EMBL" id="CAMXCM010000007">
    <property type="protein sequence ID" value="CAI3953577.1"/>
    <property type="molecule type" value="Genomic_DNA"/>
</dbReference>
<dbReference type="HAMAP" id="MF_04133">
    <property type="entry name" value="CAPSID_LAMBDA"/>
    <property type="match status" value="1"/>
</dbReference>
<sequence>MSNTQTGMTLYDTATLIGVVENLKTASTFFLDSFFSQEVVSNDGNVAIDIDVGKRRMSPFVSPLVEGKLVESRRIQTKLFKPPYVKDKRAPDLLRAVRRMIGERIGGNQLTAQQRMDANLAMELADQQDMLKRRMEWMATQSLTNGSLVIQGDGYETAIIDFGRDPNLNIVLSGTDMWDAENSTANPTDDVNKWMSLVMKSSGAQLTDLIFTNSAYYALVKNKEIQQNMLNSAIRANDDVKMTLGPTMNAGARLQGYWGSFRVWLYNEWYVDADNIERPMIPDGIILGVSDQLQGTRAYGAIMDPQLGYIPTPFAPKMWFQEDPAQLVLMMQSSPLTIPTRINASFVAHVAKGYDNG</sequence>
<dbReference type="Gene3D" id="3.15.30.10">
    <property type="entry name" value="putative capsid protein of prophage domain like"/>
    <property type="match status" value="1"/>
</dbReference>
<dbReference type="RefSeq" id="WP_271790454.1">
    <property type="nucleotide sequence ID" value="NZ_CAMXCM010000007.1"/>
</dbReference>
<gene>
    <name evidence="2" type="ORF">R53529_LOCUS2035</name>
    <name evidence="1" type="ORF">R53530_LOCUS1977</name>
</gene>
<evidence type="ECO:0000313" key="3">
    <source>
        <dbReference type="Proteomes" id="UP001154255"/>
    </source>
</evidence>
<proteinExistence type="inferred from homology"/>
<evidence type="ECO:0000313" key="4">
    <source>
        <dbReference type="Proteomes" id="UP001154259"/>
    </source>
</evidence>
<keyword evidence="4" id="KW-1185">Reference proteome</keyword>
<organism evidence="1 3">
    <name type="scientific">Commensalibacter communis</name>
    <dbReference type="NCBI Taxonomy" id="2972786"/>
    <lineage>
        <taxon>Bacteria</taxon>
        <taxon>Pseudomonadati</taxon>
        <taxon>Pseudomonadota</taxon>
        <taxon>Alphaproteobacteria</taxon>
        <taxon>Acetobacterales</taxon>
        <taxon>Acetobacteraceae</taxon>
    </lineage>
</organism>
<reference evidence="1" key="1">
    <citation type="submission" date="2022-10" db="EMBL/GenBank/DDBJ databases">
        <authorList>
            <person name="Botero Cardona J."/>
        </authorList>
    </citation>
    <scope>NUCLEOTIDE SEQUENCE</scope>
    <source>
        <strain evidence="1">LMG 31819</strain>
        <strain evidence="2">R-53529</strain>
    </source>
</reference>
<accession>A0A9W4TSQ2</accession>
<dbReference type="EMBL" id="CAMXCS010000007">
    <property type="protein sequence ID" value="CAI3956630.1"/>
    <property type="molecule type" value="Genomic_DNA"/>
</dbReference>
<dbReference type="Proteomes" id="UP001154255">
    <property type="component" value="Unassembled WGS sequence"/>
</dbReference>
<name>A0A9W4TSQ2_9PROT</name>
<evidence type="ECO:0000313" key="2">
    <source>
        <dbReference type="EMBL" id="CAI3956630.1"/>
    </source>
</evidence>